<dbReference type="Proteomes" id="UP000828048">
    <property type="component" value="Chromosome 1"/>
</dbReference>
<protein>
    <submittedName>
        <fullName evidence="1">Uncharacterized protein</fullName>
    </submittedName>
</protein>
<comment type="caution">
    <text evidence="1">The sequence shown here is derived from an EMBL/GenBank/DDBJ whole genome shotgun (WGS) entry which is preliminary data.</text>
</comment>
<organism evidence="1 2">
    <name type="scientific">Vaccinium darrowii</name>
    <dbReference type="NCBI Taxonomy" id="229202"/>
    <lineage>
        <taxon>Eukaryota</taxon>
        <taxon>Viridiplantae</taxon>
        <taxon>Streptophyta</taxon>
        <taxon>Embryophyta</taxon>
        <taxon>Tracheophyta</taxon>
        <taxon>Spermatophyta</taxon>
        <taxon>Magnoliopsida</taxon>
        <taxon>eudicotyledons</taxon>
        <taxon>Gunneridae</taxon>
        <taxon>Pentapetalae</taxon>
        <taxon>asterids</taxon>
        <taxon>Ericales</taxon>
        <taxon>Ericaceae</taxon>
        <taxon>Vaccinioideae</taxon>
        <taxon>Vaccinieae</taxon>
        <taxon>Vaccinium</taxon>
    </lineage>
</organism>
<reference evidence="1 2" key="1">
    <citation type="journal article" date="2021" name="Hortic Res">
        <title>High-quality reference genome and annotation aids understanding of berry development for evergreen blueberry (Vaccinium darrowii).</title>
        <authorList>
            <person name="Yu J."/>
            <person name="Hulse-Kemp A.M."/>
            <person name="Babiker E."/>
            <person name="Staton M."/>
        </authorList>
    </citation>
    <scope>NUCLEOTIDE SEQUENCE [LARGE SCALE GENOMIC DNA]</scope>
    <source>
        <strain evidence="2">cv. NJ 8807/NJ 8810</strain>
        <tissue evidence="1">Young leaf</tissue>
    </source>
</reference>
<sequence length="155" mass="18067">MFQSFLGVWIWILHYVSMSLLSSLITVQLRKNLFMKSGERSNRMSLMIIKHSISDTIRDAMPEEENAKKFLSQIADRYVASEKAEACTLLSKLVTMRYNGKGNIREYIMEMSNLVTKMKALKLEFSQEILVYLVLILLPTQFGPFKINYNTQREK</sequence>
<dbReference type="EMBL" id="CM037151">
    <property type="protein sequence ID" value="KAH7843277.1"/>
    <property type="molecule type" value="Genomic_DNA"/>
</dbReference>
<proteinExistence type="predicted"/>
<gene>
    <name evidence="1" type="ORF">Vadar_014647</name>
</gene>
<evidence type="ECO:0000313" key="1">
    <source>
        <dbReference type="EMBL" id="KAH7843277.1"/>
    </source>
</evidence>
<evidence type="ECO:0000313" key="2">
    <source>
        <dbReference type="Proteomes" id="UP000828048"/>
    </source>
</evidence>
<accession>A0ACB7XQV4</accession>
<name>A0ACB7XQV4_9ERIC</name>
<keyword evidence="2" id="KW-1185">Reference proteome</keyword>